<evidence type="ECO:0000313" key="1">
    <source>
        <dbReference type="EMBL" id="KAH6929108.1"/>
    </source>
</evidence>
<reference evidence="1" key="1">
    <citation type="submission" date="2020-05" db="EMBL/GenBank/DDBJ databases">
        <title>Large-scale comparative analyses of tick genomes elucidate their genetic diversity and vector capacities.</title>
        <authorList>
            <person name="Jia N."/>
            <person name="Wang J."/>
            <person name="Shi W."/>
            <person name="Du L."/>
            <person name="Sun Y."/>
            <person name="Zhan W."/>
            <person name="Jiang J."/>
            <person name="Wang Q."/>
            <person name="Zhang B."/>
            <person name="Ji P."/>
            <person name="Sakyi L.B."/>
            <person name="Cui X."/>
            <person name="Yuan T."/>
            <person name="Jiang B."/>
            <person name="Yang W."/>
            <person name="Lam T.T.-Y."/>
            <person name="Chang Q."/>
            <person name="Ding S."/>
            <person name="Wang X."/>
            <person name="Zhu J."/>
            <person name="Ruan X."/>
            <person name="Zhao L."/>
            <person name="Wei J."/>
            <person name="Que T."/>
            <person name="Du C."/>
            <person name="Cheng J."/>
            <person name="Dai P."/>
            <person name="Han X."/>
            <person name="Huang E."/>
            <person name="Gao Y."/>
            <person name="Liu J."/>
            <person name="Shao H."/>
            <person name="Ye R."/>
            <person name="Li L."/>
            <person name="Wei W."/>
            <person name="Wang X."/>
            <person name="Wang C."/>
            <person name="Yang T."/>
            <person name="Huo Q."/>
            <person name="Li W."/>
            <person name="Guo W."/>
            <person name="Chen H."/>
            <person name="Zhou L."/>
            <person name="Ni X."/>
            <person name="Tian J."/>
            <person name="Zhou Y."/>
            <person name="Sheng Y."/>
            <person name="Liu T."/>
            <person name="Pan Y."/>
            <person name="Xia L."/>
            <person name="Li J."/>
            <person name="Zhao F."/>
            <person name="Cao W."/>
        </authorList>
    </citation>
    <scope>NUCLEOTIDE SEQUENCE</scope>
    <source>
        <strain evidence="1">Hyas-2018</strain>
    </source>
</reference>
<gene>
    <name evidence="1" type="ORF">HPB50_023406</name>
</gene>
<sequence length="98" mass="10412">MRLTHGTTLTMSRTIGVTSSSSHCGPLSTPSYDGRILGSGSCLAAHSDTDDFDLRSRAARLETIICLKKVRSKLKTATNSPSPSRALAQRSAGLYRAS</sequence>
<dbReference type="EMBL" id="CM023486">
    <property type="protein sequence ID" value="KAH6929108.1"/>
    <property type="molecule type" value="Genomic_DNA"/>
</dbReference>
<keyword evidence="2" id="KW-1185">Reference proteome</keyword>
<dbReference type="Proteomes" id="UP000821845">
    <property type="component" value="Chromosome 6"/>
</dbReference>
<name>A0ACB7S2X6_HYAAI</name>
<protein>
    <submittedName>
        <fullName evidence="1">Uncharacterized protein</fullName>
    </submittedName>
</protein>
<comment type="caution">
    <text evidence="1">The sequence shown here is derived from an EMBL/GenBank/DDBJ whole genome shotgun (WGS) entry which is preliminary data.</text>
</comment>
<accession>A0ACB7S2X6</accession>
<organism evidence="1 2">
    <name type="scientific">Hyalomma asiaticum</name>
    <name type="common">Tick</name>
    <dbReference type="NCBI Taxonomy" id="266040"/>
    <lineage>
        <taxon>Eukaryota</taxon>
        <taxon>Metazoa</taxon>
        <taxon>Ecdysozoa</taxon>
        <taxon>Arthropoda</taxon>
        <taxon>Chelicerata</taxon>
        <taxon>Arachnida</taxon>
        <taxon>Acari</taxon>
        <taxon>Parasitiformes</taxon>
        <taxon>Ixodida</taxon>
        <taxon>Ixodoidea</taxon>
        <taxon>Ixodidae</taxon>
        <taxon>Hyalomminae</taxon>
        <taxon>Hyalomma</taxon>
    </lineage>
</organism>
<proteinExistence type="predicted"/>
<evidence type="ECO:0000313" key="2">
    <source>
        <dbReference type="Proteomes" id="UP000821845"/>
    </source>
</evidence>